<keyword evidence="2" id="KW-1133">Transmembrane helix</keyword>
<dbReference type="AlphaFoldDB" id="A0A1H4FUC8"/>
<keyword evidence="2" id="KW-0472">Membrane</keyword>
<evidence type="ECO:0000256" key="2">
    <source>
        <dbReference type="SAM" id="Phobius"/>
    </source>
</evidence>
<dbReference type="PANTHER" id="PTHR37299:SF1">
    <property type="entry name" value="STAGE 0 SPORULATION PROTEIN A HOMOLOG"/>
    <property type="match status" value="1"/>
</dbReference>
<feature type="transmembrane region" description="Helical" evidence="2">
    <location>
        <begin position="66"/>
        <end position="84"/>
    </location>
</feature>
<dbReference type="InterPro" id="IPR046947">
    <property type="entry name" value="LytR-like"/>
</dbReference>
<proteinExistence type="predicted"/>
<feature type="transmembrane region" description="Helical" evidence="2">
    <location>
        <begin position="122"/>
        <end position="142"/>
    </location>
</feature>
<evidence type="ECO:0000256" key="1">
    <source>
        <dbReference type="ARBA" id="ARBA00023012"/>
    </source>
</evidence>
<feature type="domain" description="HTH LytTR-type" evidence="3">
    <location>
        <begin position="172"/>
        <end position="266"/>
    </location>
</feature>
<dbReference type="PROSITE" id="PS50930">
    <property type="entry name" value="HTH_LYTTR"/>
    <property type="match status" value="1"/>
</dbReference>
<protein>
    <submittedName>
        <fullName evidence="4">Transcriptional regulator, LytTR family</fullName>
    </submittedName>
</protein>
<gene>
    <name evidence="4" type="ORF">SAMN04488051_11350</name>
</gene>
<reference evidence="4 5" key="1">
    <citation type="submission" date="2016-10" db="EMBL/GenBank/DDBJ databases">
        <authorList>
            <person name="de Groot N.N."/>
        </authorList>
    </citation>
    <scope>NUCLEOTIDE SEQUENCE [LARGE SCALE GENOMIC DNA]</scope>
    <source>
        <strain evidence="4 5">CGMCC 1.3430</strain>
    </source>
</reference>
<keyword evidence="2" id="KW-0812">Transmembrane</keyword>
<dbReference type="EMBL" id="FNRM01000013">
    <property type="protein sequence ID" value="SEB00959.1"/>
    <property type="molecule type" value="Genomic_DNA"/>
</dbReference>
<dbReference type="GO" id="GO:0003677">
    <property type="term" value="F:DNA binding"/>
    <property type="evidence" value="ECO:0007669"/>
    <property type="project" value="InterPro"/>
</dbReference>
<dbReference type="Gene3D" id="2.40.50.1020">
    <property type="entry name" value="LytTr DNA-binding domain"/>
    <property type="match status" value="1"/>
</dbReference>
<dbReference type="PANTHER" id="PTHR37299">
    <property type="entry name" value="TRANSCRIPTIONAL REGULATOR-RELATED"/>
    <property type="match status" value="1"/>
</dbReference>
<evidence type="ECO:0000259" key="3">
    <source>
        <dbReference type="PROSITE" id="PS50930"/>
    </source>
</evidence>
<dbReference type="STRING" id="152573.SAMN04488051_11350"/>
<dbReference type="Proteomes" id="UP000198773">
    <property type="component" value="Unassembled WGS sequence"/>
</dbReference>
<accession>A0A1H4FUC8</accession>
<dbReference type="InterPro" id="IPR007492">
    <property type="entry name" value="LytTR_DNA-bd_dom"/>
</dbReference>
<dbReference type="OrthoDB" id="5942029at2"/>
<keyword evidence="5" id="KW-1185">Reference proteome</keyword>
<dbReference type="GO" id="GO:0000156">
    <property type="term" value="F:phosphorelay response regulator activity"/>
    <property type="evidence" value="ECO:0007669"/>
    <property type="project" value="InterPro"/>
</dbReference>
<dbReference type="RefSeq" id="WP_091345213.1">
    <property type="nucleotide sequence ID" value="NZ_FNRM01000013.1"/>
</dbReference>
<evidence type="ECO:0000313" key="4">
    <source>
        <dbReference type="EMBL" id="SEB00959.1"/>
    </source>
</evidence>
<evidence type="ECO:0000313" key="5">
    <source>
        <dbReference type="Proteomes" id="UP000198773"/>
    </source>
</evidence>
<keyword evidence="1" id="KW-0902">Two-component regulatory system</keyword>
<feature type="transmembrane region" description="Helical" evidence="2">
    <location>
        <begin position="23"/>
        <end position="46"/>
    </location>
</feature>
<dbReference type="SMART" id="SM00850">
    <property type="entry name" value="LytTR"/>
    <property type="match status" value="1"/>
</dbReference>
<organism evidence="4 5">
    <name type="scientific">Alkalimonas amylolytica</name>
    <dbReference type="NCBI Taxonomy" id="152573"/>
    <lineage>
        <taxon>Bacteria</taxon>
        <taxon>Pseudomonadati</taxon>
        <taxon>Pseudomonadota</taxon>
        <taxon>Gammaproteobacteria</taxon>
        <taxon>Alkalimonas</taxon>
    </lineage>
</organism>
<name>A0A1H4FUC8_ALKAM</name>
<dbReference type="Pfam" id="PF04397">
    <property type="entry name" value="LytTR"/>
    <property type="match status" value="1"/>
</dbReference>
<feature type="transmembrane region" description="Helical" evidence="2">
    <location>
        <begin position="91"/>
        <end position="110"/>
    </location>
</feature>
<sequence length="280" mass="30893">MQNGVFFVGAVAKLVPYQLNKSIGFPLAGWGMFLCAAALYCIMFNQIVLLNTESFLNALLWSLKQYVHWLLLTPLLFMVLPLVFQARLVRCAILLIALAVALLSRVIPVLHTSSLSSWPAALIDALPEQAVVLTVVVLCWQLQQRFSSNERQADRPVTSPGTPCQPKPEQTVLVTKGQGECLIRWSSVDFISAAGNYVELSSNQETYLLRATMKQLEQRLPAGDFIRIHRCHIVNLAAIDRIATQPAGNGSVSLRGGTVLPLSKSYKPLLRTCKFTTAQS</sequence>